<evidence type="ECO:0000313" key="1">
    <source>
        <dbReference type="EMBL" id="PXY02942.1"/>
    </source>
</evidence>
<reference evidence="1 2" key="1">
    <citation type="submission" date="2018-05" db="EMBL/GenBank/DDBJ databases">
        <title>Marinifilum breve JC075T sp. nov., a marine bacterium isolated from Yongle Blue Hole in the South China Sea.</title>
        <authorList>
            <person name="Fu T."/>
        </authorList>
    </citation>
    <scope>NUCLEOTIDE SEQUENCE [LARGE SCALE GENOMIC DNA]</scope>
    <source>
        <strain evidence="1 2">JC075</strain>
    </source>
</reference>
<name>A0A2V4A2R8_9BACT</name>
<accession>A0A2V4A2R8</accession>
<dbReference type="RefSeq" id="WP_110359099.1">
    <property type="nucleotide sequence ID" value="NZ_QFLI01000001.1"/>
</dbReference>
<dbReference type="OrthoDB" id="5701146at2"/>
<gene>
    <name evidence="1" type="ORF">DF185_02275</name>
</gene>
<evidence type="ECO:0000313" key="2">
    <source>
        <dbReference type="Proteomes" id="UP000248079"/>
    </source>
</evidence>
<keyword evidence="2" id="KW-1185">Reference proteome</keyword>
<dbReference type="EMBL" id="QFLI01000001">
    <property type="protein sequence ID" value="PXY02942.1"/>
    <property type="molecule type" value="Genomic_DNA"/>
</dbReference>
<sequence length="175" mass="20455">MKYNYFLLILCLACVCCQQKDPNKIIIKPGVGLDDFTFEHSTPDDIFNYKGLFYSVESGQGHIDGYNFYCYYNWTKYIYEELGITFTYSTQCVEDPDTLKKEFVNISLINTPNAYLTNGIKIGKSTYDDVVMEFGKPSPDWFNECFLSYDSPKIDFRFNENGVLYCVKIFREDKK</sequence>
<dbReference type="Proteomes" id="UP000248079">
    <property type="component" value="Unassembled WGS sequence"/>
</dbReference>
<proteinExistence type="predicted"/>
<comment type="caution">
    <text evidence="1">The sequence shown here is derived from an EMBL/GenBank/DDBJ whole genome shotgun (WGS) entry which is preliminary data.</text>
</comment>
<dbReference type="AlphaFoldDB" id="A0A2V4A2R8"/>
<organism evidence="1 2">
    <name type="scientific">Marinifilum breve</name>
    <dbReference type="NCBI Taxonomy" id="2184082"/>
    <lineage>
        <taxon>Bacteria</taxon>
        <taxon>Pseudomonadati</taxon>
        <taxon>Bacteroidota</taxon>
        <taxon>Bacteroidia</taxon>
        <taxon>Marinilabiliales</taxon>
        <taxon>Marinifilaceae</taxon>
    </lineage>
</organism>
<protein>
    <submittedName>
        <fullName evidence="1">Uncharacterized protein</fullName>
    </submittedName>
</protein>